<comment type="caution">
    <text evidence="3">The sequence shown here is derived from an EMBL/GenBank/DDBJ whole genome shotgun (WGS) entry which is preliminary data.</text>
</comment>
<dbReference type="Pfam" id="PF00817">
    <property type="entry name" value="IMS"/>
    <property type="match status" value="1"/>
</dbReference>
<reference evidence="3 4" key="1">
    <citation type="journal article" date="2010" name="BMC Genomics">
        <title>Genome analysis and comparative genomics of a Giardia intestinalis assemblage E isolate.</title>
        <authorList>
            <person name="Jerlstrom-Hultqvist J."/>
            <person name="Franzen O."/>
            <person name="Ankarklev J."/>
            <person name="Xu F."/>
            <person name="Nohynkova E."/>
            <person name="Andersson J.O."/>
            <person name="Svard S.G."/>
            <person name="Andersson B."/>
        </authorList>
    </citation>
    <scope>NUCLEOTIDE SEQUENCE [LARGE SCALE GENOMIC DNA]</scope>
    <source>
        <strain evidence="3 4">P15</strain>
    </source>
</reference>
<dbReference type="InterPro" id="IPR043502">
    <property type="entry name" value="DNA/RNA_pol_sf"/>
</dbReference>
<dbReference type="SUPFAM" id="SSF56672">
    <property type="entry name" value="DNA/RNA polymerases"/>
    <property type="match status" value="1"/>
</dbReference>
<evidence type="ECO:0000313" key="4">
    <source>
        <dbReference type="Proteomes" id="UP000008974"/>
    </source>
</evidence>
<dbReference type="InterPro" id="IPR001357">
    <property type="entry name" value="BRCT_dom"/>
</dbReference>
<feature type="domain" description="BRCT" evidence="1">
    <location>
        <begin position="14"/>
        <end position="101"/>
    </location>
</feature>
<proteinExistence type="predicted"/>
<dbReference type="PROSITE" id="PS50173">
    <property type="entry name" value="UMUC"/>
    <property type="match status" value="1"/>
</dbReference>
<evidence type="ECO:0000313" key="3">
    <source>
        <dbReference type="EMBL" id="EFO62328.1"/>
    </source>
</evidence>
<gene>
    <name evidence="3" type="ORF">GLP15_588</name>
</gene>
<dbReference type="Pfam" id="PF00533">
    <property type="entry name" value="BRCT"/>
    <property type="match status" value="1"/>
</dbReference>
<dbReference type="PANTHER" id="PTHR45990:SF1">
    <property type="entry name" value="DNA REPAIR PROTEIN REV1"/>
    <property type="match status" value="1"/>
</dbReference>
<dbReference type="CDD" id="cd03468">
    <property type="entry name" value="PolY_like"/>
    <property type="match status" value="1"/>
</dbReference>
<dbReference type="Gene3D" id="3.40.50.10190">
    <property type="entry name" value="BRCT domain"/>
    <property type="match status" value="1"/>
</dbReference>
<dbReference type="SUPFAM" id="SSF52113">
    <property type="entry name" value="BRCT domain"/>
    <property type="match status" value="1"/>
</dbReference>
<evidence type="ECO:0000259" key="2">
    <source>
        <dbReference type="PROSITE" id="PS50173"/>
    </source>
</evidence>
<name>E1F557_GIAIA</name>
<dbReference type="GO" id="GO:0017125">
    <property type="term" value="F:deoxycytidyl transferase activity"/>
    <property type="evidence" value="ECO:0007669"/>
    <property type="project" value="TreeGrafter"/>
</dbReference>
<dbReference type="OrthoDB" id="427711at2759"/>
<dbReference type="Proteomes" id="UP000008974">
    <property type="component" value="Unassembled WGS sequence"/>
</dbReference>
<dbReference type="PROSITE" id="PS50172">
    <property type="entry name" value="BRCT"/>
    <property type="match status" value="1"/>
</dbReference>
<dbReference type="InterPro" id="IPR001126">
    <property type="entry name" value="UmuC"/>
</dbReference>
<dbReference type="VEuPathDB" id="GiardiaDB:GLP15_588"/>
<dbReference type="EMBL" id="ACVC01000185">
    <property type="protein sequence ID" value="EFO62328.1"/>
    <property type="molecule type" value="Genomic_DNA"/>
</dbReference>
<accession>E1F557</accession>
<dbReference type="AlphaFoldDB" id="E1F557"/>
<feature type="domain" description="UmuC" evidence="2">
    <location>
        <begin position="256"/>
        <end position="455"/>
    </location>
</feature>
<dbReference type="GO" id="GO:0070987">
    <property type="term" value="P:error-free translesion synthesis"/>
    <property type="evidence" value="ECO:0007669"/>
    <property type="project" value="TreeGrafter"/>
</dbReference>
<organism evidence="3 4">
    <name type="scientific">Giardia intestinalis (strain P15)</name>
    <name type="common">Giardia lamblia</name>
    <dbReference type="NCBI Taxonomy" id="658858"/>
    <lineage>
        <taxon>Eukaryota</taxon>
        <taxon>Metamonada</taxon>
        <taxon>Diplomonadida</taxon>
        <taxon>Hexamitidae</taxon>
        <taxon>Giardiinae</taxon>
        <taxon>Giardia</taxon>
    </lineage>
</organism>
<dbReference type="GO" id="GO:0003887">
    <property type="term" value="F:DNA-directed DNA polymerase activity"/>
    <property type="evidence" value="ECO:0007669"/>
    <property type="project" value="TreeGrafter"/>
</dbReference>
<sequence>MSYRLLLQAQPPHTADLPLNNCTIYCKGPTVPSPLRLRVLATRTGARCVFRMSSDVTHVILDPTKSPQWSVDDAGIHIVHPQWIVDCFRSNKHLDEHNYLAIDSHPQKRLVESTRFETVSHDESPNMYAESAAVTRLQAIETLLNEKLPSSPDEFLNKTDYYQYTREGRMHVAKSLLQWRFLRSRSKLTSASFTKHPSLKYKNDSDTTTYKVASFMYKKQHFDQQMSAWKLEMTDYLLTHPPTGPTPIHSKNMYVLCHVYVDAFFISSSLSFLSSSERTRLIGVPAIIANQSDSKEISDGAIILDCTKAAKQLGIESGMTVREAFERCPTVQLLSYDTKIYNAKGQELFGILGQFSKAIMPVNYNEAVLDLSGHVKLSTTNSSNSSSCCLALGLQLQQRVLQETGLHCSLGFGDSLFAAQIATKLAGSNGIFSTTSSVCRTLLINRPLSFLPGLSSEIEQQFAEKLGITKCGEILNAQIGDLCQIVSVNQAKQLISILKGYTGDALKEFFPVRAEELQPGARKPFINTLDSKQIHKKSIETLSLKGLKRLSVLTRAIPGQVRSLQHDTSLNNSVSPLITELYLRMLRKNLSLTSETKLTITLQLKQSNPLVNETQDELNTDHYSITASTELFNVTASTTPRPDYHILKSATRRCVKDLWNQIQKNLLPRANRCSSYQELTERKFVAKTFPHQQGVFNVLYEVSSTLSHLLMSSDVVDATDYNSQTILNNDVSNNTFKEQCEPETPLVTDLTGHQDPACHLNESVQSLTHYTRAYSMPSRAYEHTCLFSTDVETRVKAYRDAINLILNRDVPGESNETRKRLLQAALHSFVVQLCSDGDLEGVLYLSKRYQVTKETCDYVNMRFSNKIL</sequence>
<evidence type="ECO:0000259" key="1">
    <source>
        <dbReference type="PROSITE" id="PS50172"/>
    </source>
</evidence>
<dbReference type="Gene3D" id="3.30.70.270">
    <property type="match status" value="1"/>
</dbReference>
<dbReference type="Gene3D" id="3.40.1170.60">
    <property type="match status" value="1"/>
</dbReference>
<protein>
    <submittedName>
        <fullName evidence="3">DNA damage repair protein</fullName>
    </submittedName>
</protein>
<dbReference type="GO" id="GO:0006281">
    <property type="term" value="P:DNA repair"/>
    <property type="evidence" value="ECO:0007669"/>
    <property type="project" value="InterPro"/>
</dbReference>
<dbReference type="GO" id="GO:0005634">
    <property type="term" value="C:nucleus"/>
    <property type="evidence" value="ECO:0007669"/>
    <property type="project" value="TreeGrafter"/>
</dbReference>
<dbReference type="GO" id="GO:0042276">
    <property type="term" value="P:error-prone translesion synthesis"/>
    <property type="evidence" value="ECO:0007669"/>
    <property type="project" value="TreeGrafter"/>
</dbReference>
<dbReference type="InterPro" id="IPR043128">
    <property type="entry name" value="Rev_trsase/Diguanyl_cyclase"/>
</dbReference>
<dbReference type="OMA" id="RAYEHTC"/>
<dbReference type="SMART" id="SM00292">
    <property type="entry name" value="BRCT"/>
    <property type="match status" value="1"/>
</dbReference>
<dbReference type="PANTHER" id="PTHR45990">
    <property type="entry name" value="DNA REPAIR PROTEIN REV1"/>
    <property type="match status" value="1"/>
</dbReference>
<dbReference type="InterPro" id="IPR036420">
    <property type="entry name" value="BRCT_dom_sf"/>
</dbReference>